<evidence type="ECO:0000256" key="3">
    <source>
        <dbReference type="ARBA" id="ARBA00038050"/>
    </source>
</evidence>
<evidence type="ECO:0000256" key="6">
    <source>
        <dbReference type="SAM" id="Phobius"/>
    </source>
</evidence>
<dbReference type="InterPro" id="IPR002833">
    <property type="entry name" value="PTH2"/>
</dbReference>
<comment type="caution">
    <text evidence="7">The sequence shown here is derived from an EMBL/GenBank/DDBJ whole genome shotgun (WGS) entry which is preliminary data.</text>
</comment>
<dbReference type="Gene3D" id="3.40.1490.10">
    <property type="entry name" value="Bit1"/>
    <property type="match status" value="1"/>
</dbReference>
<gene>
    <name evidence="7" type="ORF">N7G274_006248</name>
</gene>
<dbReference type="Pfam" id="PF01981">
    <property type="entry name" value="PTH2"/>
    <property type="match status" value="1"/>
</dbReference>
<evidence type="ECO:0000256" key="2">
    <source>
        <dbReference type="ARBA" id="ARBA00022801"/>
    </source>
</evidence>
<proteinExistence type="inferred from homology"/>
<keyword evidence="6" id="KW-1133">Transmembrane helix</keyword>
<keyword evidence="2" id="KW-0378">Hydrolase</keyword>
<keyword evidence="6" id="KW-0812">Transmembrane</keyword>
<dbReference type="PANTHER" id="PTHR12649:SF11">
    <property type="entry name" value="PEPTIDYL-TRNA HYDROLASE 2, MITOCHONDRIAL"/>
    <property type="match status" value="1"/>
</dbReference>
<evidence type="ECO:0000256" key="5">
    <source>
        <dbReference type="SAM" id="MobiDB-lite"/>
    </source>
</evidence>
<comment type="similarity">
    <text evidence="3">Belongs to the PTH2 family.</text>
</comment>
<evidence type="ECO:0000313" key="7">
    <source>
        <dbReference type="EMBL" id="KAL2040790.1"/>
    </source>
</evidence>
<name>A0ABR4A4N4_9LECA</name>
<reference evidence="7 8" key="1">
    <citation type="submission" date="2024-09" db="EMBL/GenBank/DDBJ databases">
        <title>Rethinking Asexuality: The Enigmatic Case of Functional Sexual Genes in Lepraria (Stereocaulaceae).</title>
        <authorList>
            <person name="Doellman M."/>
            <person name="Sun Y."/>
            <person name="Barcenas-Pena A."/>
            <person name="Lumbsch H.T."/>
            <person name="Grewe F."/>
        </authorList>
    </citation>
    <scope>NUCLEOTIDE SEQUENCE [LARGE SCALE GENOMIC DNA]</scope>
    <source>
        <strain evidence="7 8">Mercado 3170</strain>
    </source>
</reference>
<dbReference type="NCBIfam" id="TIGR00283">
    <property type="entry name" value="arch_pth2"/>
    <property type="match status" value="1"/>
</dbReference>
<dbReference type="EMBL" id="JBEFKJ010000019">
    <property type="protein sequence ID" value="KAL2040790.1"/>
    <property type="molecule type" value="Genomic_DNA"/>
</dbReference>
<feature type="compositionally biased region" description="Low complexity" evidence="5">
    <location>
        <begin position="41"/>
        <end position="53"/>
    </location>
</feature>
<keyword evidence="6" id="KW-0472">Membrane</keyword>
<evidence type="ECO:0000256" key="1">
    <source>
        <dbReference type="ARBA" id="ARBA00013260"/>
    </source>
</evidence>
<feature type="transmembrane region" description="Helical" evidence="6">
    <location>
        <begin position="12"/>
        <end position="39"/>
    </location>
</feature>
<feature type="compositionally biased region" description="Acidic residues" evidence="5">
    <location>
        <begin position="88"/>
        <end position="100"/>
    </location>
</feature>
<dbReference type="Proteomes" id="UP001590950">
    <property type="component" value="Unassembled WGS sequence"/>
</dbReference>
<sequence length="229" mass="24682">MTSIPDRPPPSTVSYVIATAILAISIGYFVGQVSSLGLFSSSRSRSKSTSGKSWPNSYDVTIHPDSSDEELMTHLRGPGGRGVKNSEDEHEEEEEEEEEQGELKAFEGNKEECKLVLIVRTDLGMTKGKIAAQCSHAALACYKYFLSHAPSSPLLKRWERLGQAKIALQVPSEEEMQMLHAQAISLGLCAQVIYDAGRTQIASGSATVLGVGPGPKSVIDKVAGHLKLL</sequence>
<dbReference type="SUPFAM" id="SSF102462">
    <property type="entry name" value="Peptidyl-tRNA hydrolase II"/>
    <property type="match status" value="1"/>
</dbReference>
<feature type="region of interest" description="Disordered" evidence="5">
    <location>
        <begin position="41"/>
        <end position="104"/>
    </location>
</feature>
<dbReference type="CDD" id="cd02430">
    <property type="entry name" value="PTH2"/>
    <property type="match status" value="1"/>
</dbReference>
<keyword evidence="8" id="KW-1185">Reference proteome</keyword>
<dbReference type="InterPro" id="IPR023476">
    <property type="entry name" value="Pep_tRNA_hydro_II_dom_sf"/>
</dbReference>
<dbReference type="PANTHER" id="PTHR12649">
    <property type="entry name" value="PEPTIDYL-TRNA HYDROLASE 2"/>
    <property type="match status" value="1"/>
</dbReference>
<organism evidence="7 8">
    <name type="scientific">Stereocaulon virgatum</name>
    <dbReference type="NCBI Taxonomy" id="373712"/>
    <lineage>
        <taxon>Eukaryota</taxon>
        <taxon>Fungi</taxon>
        <taxon>Dikarya</taxon>
        <taxon>Ascomycota</taxon>
        <taxon>Pezizomycotina</taxon>
        <taxon>Lecanoromycetes</taxon>
        <taxon>OSLEUM clade</taxon>
        <taxon>Lecanoromycetidae</taxon>
        <taxon>Lecanorales</taxon>
        <taxon>Lecanorineae</taxon>
        <taxon>Stereocaulaceae</taxon>
        <taxon>Stereocaulon</taxon>
    </lineage>
</organism>
<evidence type="ECO:0000313" key="8">
    <source>
        <dbReference type="Proteomes" id="UP001590950"/>
    </source>
</evidence>
<comment type="catalytic activity">
    <reaction evidence="4">
        <text>an N-acyl-L-alpha-aminoacyl-tRNA + H2O = an N-acyl-L-amino acid + a tRNA + H(+)</text>
        <dbReference type="Rhea" id="RHEA:54448"/>
        <dbReference type="Rhea" id="RHEA-COMP:10123"/>
        <dbReference type="Rhea" id="RHEA-COMP:13883"/>
        <dbReference type="ChEBI" id="CHEBI:15377"/>
        <dbReference type="ChEBI" id="CHEBI:15378"/>
        <dbReference type="ChEBI" id="CHEBI:59874"/>
        <dbReference type="ChEBI" id="CHEBI:78442"/>
        <dbReference type="ChEBI" id="CHEBI:138191"/>
        <dbReference type="EC" id="3.1.1.29"/>
    </reaction>
</comment>
<evidence type="ECO:0000256" key="4">
    <source>
        <dbReference type="ARBA" id="ARBA00048707"/>
    </source>
</evidence>
<dbReference type="EC" id="3.1.1.29" evidence="1"/>
<protein>
    <recommendedName>
        <fullName evidence="1">peptidyl-tRNA hydrolase</fullName>
        <ecNumber evidence="1">3.1.1.29</ecNumber>
    </recommendedName>
</protein>
<accession>A0ABR4A4N4</accession>